<dbReference type="EMBL" id="CAJZBQ010000055">
    <property type="protein sequence ID" value="CAG9332792.1"/>
    <property type="molecule type" value="Genomic_DNA"/>
</dbReference>
<evidence type="ECO:0000313" key="1">
    <source>
        <dbReference type="EMBL" id="CAG9332792.1"/>
    </source>
</evidence>
<dbReference type="Proteomes" id="UP001162131">
    <property type="component" value="Unassembled WGS sequence"/>
</dbReference>
<organism evidence="1 2">
    <name type="scientific">Blepharisma stoltei</name>
    <dbReference type="NCBI Taxonomy" id="1481888"/>
    <lineage>
        <taxon>Eukaryota</taxon>
        <taxon>Sar</taxon>
        <taxon>Alveolata</taxon>
        <taxon>Ciliophora</taxon>
        <taxon>Postciliodesmatophora</taxon>
        <taxon>Heterotrichea</taxon>
        <taxon>Heterotrichida</taxon>
        <taxon>Blepharismidae</taxon>
        <taxon>Blepharisma</taxon>
    </lineage>
</organism>
<keyword evidence="2" id="KW-1185">Reference proteome</keyword>
<name>A0AAU9K161_9CILI</name>
<evidence type="ECO:0000313" key="2">
    <source>
        <dbReference type="Proteomes" id="UP001162131"/>
    </source>
</evidence>
<protein>
    <submittedName>
        <fullName evidence="1">Uncharacterized protein</fullName>
    </submittedName>
</protein>
<accession>A0AAU9K161</accession>
<comment type="caution">
    <text evidence="1">The sequence shown here is derived from an EMBL/GenBank/DDBJ whole genome shotgun (WGS) entry which is preliminary data.</text>
</comment>
<reference evidence="1" key="1">
    <citation type="submission" date="2021-09" db="EMBL/GenBank/DDBJ databases">
        <authorList>
            <consortium name="AG Swart"/>
            <person name="Singh M."/>
            <person name="Singh A."/>
            <person name="Seah K."/>
            <person name="Emmerich C."/>
        </authorList>
    </citation>
    <scope>NUCLEOTIDE SEQUENCE</scope>
    <source>
        <strain evidence="1">ATCC30299</strain>
    </source>
</reference>
<dbReference type="AlphaFoldDB" id="A0AAU9K161"/>
<proteinExistence type="predicted"/>
<sequence>MVEGTTRTDISLQVGEVPTQPGVQAYIHLTTGDNLSAKAKETVAAEIGSAPQDFNAYVVINCSSAEGAEEVKGLLAKVWTGISSGSAEDDVSKALNALLVSDAPHFNPEIAVHGTKVVVRGVPSEAKQAEFSGIQEMVRGMAGHVFGHDQTIHLEFDIGHEIGAILLSENKIVDALNSLRLSFAFHGASTLASDLLGVAEGLNADTTILRALRVLTVYQSADLQLKFRSASQLPDSVKEKAQRVAAKANLAELKGQAPPQVVSFLGKLSEHTTGDLHVFVSAGRLTAEFKLHAPGLLRALSA</sequence>
<gene>
    <name evidence="1" type="ORF">BSTOLATCC_MIC57081</name>
</gene>